<dbReference type="Proteomes" id="UP000622604">
    <property type="component" value="Unassembled WGS sequence"/>
</dbReference>
<reference evidence="1" key="1">
    <citation type="journal article" date="2014" name="Int. J. Syst. Evol. Microbiol.">
        <title>Complete genome sequence of Corynebacterium casei LMG S-19264T (=DSM 44701T), isolated from a smear-ripened cheese.</title>
        <authorList>
            <consortium name="US DOE Joint Genome Institute (JGI-PGF)"/>
            <person name="Walter F."/>
            <person name="Albersmeier A."/>
            <person name="Kalinowski J."/>
            <person name="Ruckert C."/>
        </authorList>
    </citation>
    <scope>NUCLEOTIDE SEQUENCE</scope>
    <source>
        <strain evidence="1">KCTC 32337</strain>
    </source>
</reference>
<gene>
    <name evidence="1" type="ORF">GCM10011274_45770</name>
</gene>
<reference evidence="1" key="2">
    <citation type="submission" date="2020-09" db="EMBL/GenBank/DDBJ databases">
        <authorList>
            <person name="Sun Q."/>
            <person name="Kim S."/>
        </authorList>
    </citation>
    <scope>NUCLEOTIDE SEQUENCE</scope>
    <source>
        <strain evidence="1">KCTC 32337</strain>
    </source>
</reference>
<evidence type="ECO:0000313" key="1">
    <source>
        <dbReference type="EMBL" id="GGZ83014.1"/>
    </source>
</evidence>
<protein>
    <submittedName>
        <fullName evidence="1">Uncharacterized protein</fullName>
    </submittedName>
</protein>
<name>A0A8H9M6P6_9ALTE</name>
<organism evidence="1 2">
    <name type="scientific">Paraglaciecola chathamensis</name>
    <dbReference type="NCBI Taxonomy" id="368405"/>
    <lineage>
        <taxon>Bacteria</taxon>
        <taxon>Pseudomonadati</taxon>
        <taxon>Pseudomonadota</taxon>
        <taxon>Gammaproteobacteria</taxon>
        <taxon>Alteromonadales</taxon>
        <taxon>Alteromonadaceae</taxon>
        <taxon>Paraglaciecola</taxon>
    </lineage>
</organism>
<comment type="caution">
    <text evidence="1">The sequence shown here is derived from an EMBL/GenBank/DDBJ whole genome shotgun (WGS) entry which is preliminary data.</text>
</comment>
<accession>A0A8H9M6P6</accession>
<dbReference type="EMBL" id="BMZC01000023">
    <property type="protein sequence ID" value="GGZ83014.1"/>
    <property type="molecule type" value="Genomic_DNA"/>
</dbReference>
<proteinExistence type="predicted"/>
<evidence type="ECO:0000313" key="2">
    <source>
        <dbReference type="Proteomes" id="UP000622604"/>
    </source>
</evidence>
<dbReference type="AlphaFoldDB" id="A0A8H9M6P6"/>
<sequence>MTKDENDLPEENCQVVLYSKSPTARLDAVFSNGVFKIIGHWAIKELRPEDVEIWDYKGQVD</sequence>